<organism evidence="2 3">
    <name type="scientific">Candidatus Sneabacter namystus</name>
    <dbReference type="NCBI Taxonomy" id="2601646"/>
    <lineage>
        <taxon>Bacteria</taxon>
        <taxon>Pseudomonadati</taxon>
        <taxon>Pseudomonadota</taxon>
        <taxon>Alphaproteobacteria</taxon>
        <taxon>Rickettsiales</taxon>
        <taxon>Rickettsiaceae</taxon>
        <taxon>Rickettsieae</taxon>
        <taxon>Candidatus Sneabacter</taxon>
    </lineage>
</organism>
<reference evidence="2 3" key="1">
    <citation type="submission" date="2019-08" db="EMBL/GenBank/DDBJ databases">
        <title>Highly reduced genomes of protist endosymbionts show evolutionary convergence.</title>
        <authorList>
            <person name="George E."/>
            <person name="Husnik F."/>
            <person name="Tashyreva D."/>
            <person name="Prokopchuk G."/>
            <person name="Horak A."/>
            <person name="Kwong W.K."/>
            <person name="Lukes J."/>
            <person name="Keeling P.J."/>
        </authorList>
    </citation>
    <scope>NUCLEOTIDE SEQUENCE [LARGE SCALE GENOMIC DNA]</scope>
    <source>
        <strain evidence="2">1621</strain>
    </source>
</reference>
<evidence type="ECO:0000313" key="2">
    <source>
        <dbReference type="EMBL" id="QEK39358.1"/>
    </source>
</evidence>
<accession>A0A5C0UGZ4</accession>
<dbReference type="Proteomes" id="UP000323844">
    <property type="component" value="Chromosome"/>
</dbReference>
<proteinExistence type="predicted"/>
<evidence type="ECO:0000313" key="3">
    <source>
        <dbReference type="Proteomes" id="UP000323844"/>
    </source>
</evidence>
<gene>
    <name evidence="2" type="ORF">FZC37_00135</name>
</gene>
<dbReference type="EMBL" id="CP043312">
    <property type="protein sequence ID" value="QEK39358.1"/>
    <property type="molecule type" value="Genomic_DNA"/>
</dbReference>
<evidence type="ECO:0000256" key="1">
    <source>
        <dbReference type="SAM" id="MobiDB-lite"/>
    </source>
</evidence>
<dbReference type="AlphaFoldDB" id="A0A5C0UGZ4"/>
<protein>
    <submittedName>
        <fullName evidence="2">Uncharacterized protein</fullName>
    </submittedName>
</protein>
<feature type="region of interest" description="Disordered" evidence="1">
    <location>
        <begin position="12"/>
        <end position="31"/>
    </location>
</feature>
<dbReference type="KEGG" id="snay:FZC37_00135"/>
<feature type="compositionally biased region" description="Low complexity" evidence="1">
    <location>
        <begin position="19"/>
        <end position="28"/>
    </location>
</feature>
<keyword evidence="3" id="KW-1185">Reference proteome</keyword>
<name>A0A5C0UGZ4_9RICK</name>
<dbReference type="RefSeq" id="WP_148951719.1">
    <property type="nucleotide sequence ID" value="NZ_CP043312.1"/>
</dbReference>
<sequence>MIDSTLDVAKHMDDGDGNGINIPSIGNNKPCGTHKRGYSTNAYCDQDHNKYPNCAFDGHKHVTSDQVGLGFSDAMMGAAPGDDFNEDVAVPSN</sequence>